<dbReference type="InterPro" id="IPR011004">
    <property type="entry name" value="Trimer_LpxA-like_sf"/>
</dbReference>
<keyword evidence="4" id="KW-0443">Lipid metabolism</keyword>
<dbReference type="InterPro" id="IPR029098">
    <property type="entry name" value="Acetyltransf_C"/>
</dbReference>
<accession>A0ABT6F690</accession>
<dbReference type="PANTHER" id="PTHR43480">
    <property type="entry name" value="ACYL-[ACYL-CARRIER-PROTEIN]--UDP-N-ACETYLGLUCOSAMINE O-ACYLTRANSFERASE"/>
    <property type="match status" value="1"/>
</dbReference>
<feature type="domain" description="UDP N-acetylglucosamine O-acyltransferase C-terminal" evidence="6">
    <location>
        <begin position="181"/>
        <end position="260"/>
    </location>
</feature>
<keyword evidence="5 7" id="KW-0012">Acyltransferase</keyword>
<reference evidence="7 8" key="1">
    <citation type="submission" date="2023-03" db="EMBL/GenBank/DDBJ databases">
        <title>Paludisphaera mucosa sp. nov. a novel planctomycete from northern fen.</title>
        <authorList>
            <person name="Ivanova A."/>
        </authorList>
    </citation>
    <scope>NUCLEOTIDE SEQUENCE [LARGE SCALE GENOMIC DNA]</scope>
    <source>
        <strain evidence="7 8">Pla2</strain>
    </source>
</reference>
<dbReference type="Pfam" id="PF00132">
    <property type="entry name" value="Hexapep"/>
    <property type="match status" value="1"/>
</dbReference>
<evidence type="ECO:0000259" key="6">
    <source>
        <dbReference type="Pfam" id="PF13720"/>
    </source>
</evidence>
<comment type="caution">
    <text evidence="7">The sequence shown here is derived from an EMBL/GenBank/DDBJ whole genome shotgun (WGS) entry which is preliminary data.</text>
</comment>
<dbReference type="Pfam" id="PF13720">
    <property type="entry name" value="Acetyltransf_11"/>
    <property type="match status" value="1"/>
</dbReference>
<dbReference type="RefSeq" id="WP_277859264.1">
    <property type="nucleotide sequence ID" value="NZ_JARRAG010000001.1"/>
</dbReference>
<name>A0ABT6F690_9BACT</name>
<dbReference type="NCBIfam" id="TIGR01852">
    <property type="entry name" value="lipid_A_lpxA"/>
    <property type="match status" value="1"/>
</dbReference>
<evidence type="ECO:0000256" key="3">
    <source>
        <dbReference type="ARBA" id="ARBA00022679"/>
    </source>
</evidence>
<evidence type="ECO:0000313" key="8">
    <source>
        <dbReference type="Proteomes" id="UP001216907"/>
    </source>
</evidence>
<dbReference type="GO" id="GO:0008780">
    <property type="term" value="F:acyl-[acyl-carrier-protein]-UDP-N-acetylglucosamine O-acyltransferase activity"/>
    <property type="evidence" value="ECO:0007669"/>
    <property type="project" value="UniProtKB-EC"/>
</dbReference>
<evidence type="ECO:0000313" key="7">
    <source>
        <dbReference type="EMBL" id="MDG3002905.1"/>
    </source>
</evidence>
<dbReference type="InterPro" id="IPR010137">
    <property type="entry name" value="Lipid_A_LpxA"/>
</dbReference>
<proteinExistence type="predicted"/>
<dbReference type="EMBL" id="JARRAG010000001">
    <property type="protein sequence ID" value="MDG3002905.1"/>
    <property type="molecule type" value="Genomic_DNA"/>
</dbReference>
<organism evidence="7 8">
    <name type="scientific">Paludisphaera mucosa</name>
    <dbReference type="NCBI Taxonomy" id="3030827"/>
    <lineage>
        <taxon>Bacteria</taxon>
        <taxon>Pseudomonadati</taxon>
        <taxon>Planctomycetota</taxon>
        <taxon>Planctomycetia</taxon>
        <taxon>Isosphaerales</taxon>
        <taxon>Isosphaeraceae</taxon>
        <taxon>Paludisphaera</taxon>
    </lineage>
</organism>
<dbReference type="Gene3D" id="1.20.1180.10">
    <property type="entry name" value="Udp N-acetylglucosamine O-acyltransferase, C-terminal domain"/>
    <property type="match status" value="1"/>
</dbReference>
<dbReference type="InterPro" id="IPR001451">
    <property type="entry name" value="Hexapep"/>
</dbReference>
<dbReference type="Proteomes" id="UP001216907">
    <property type="component" value="Unassembled WGS sequence"/>
</dbReference>
<keyword evidence="3 7" id="KW-0808">Transferase</keyword>
<evidence type="ECO:0000256" key="4">
    <source>
        <dbReference type="ARBA" id="ARBA00023098"/>
    </source>
</evidence>
<protein>
    <submittedName>
        <fullName evidence="7">Acyl-ACP--UDP-N-acetylglucosamine O-acyltransferase</fullName>
        <ecNumber evidence="7">2.3.1.129</ecNumber>
    </submittedName>
</protein>
<dbReference type="PANTHER" id="PTHR43480:SF1">
    <property type="entry name" value="ACYL-[ACYL-CARRIER-PROTEIN]--UDP-N-ACETYLGLUCOSAMINE O-ACYLTRANSFERASE, MITOCHONDRIAL-RELATED"/>
    <property type="match status" value="1"/>
</dbReference>
<keyword evidence="8" id="KW-1185">Reference proteome</keyword>
<evidence type="ECO:0000256" key="1">
    <source>
        <dbReference type="ARBA" id="ARBA00022516"/>
    </source>
</evidence>
<evidence type="ECO:0000256" key="2">
    <source>
        <dbReference type="ARBA" id="ARBA00022556"/>
    </source>
</evidence>
<keyword evidence="2" id="KW-0441">Lipid A biosynthesis</keyword>
<gene>
    <name evidence="7" type="primary">lpxA</name>
    <name evidence="7" type="ORF">PZE19_03925</name>
</gene>
<dbReference type="SUPFAM" id="SSF51161">
    <property type="entry name" value="Trimeric LpxA-like enzymes"/>
    <property type="match status" value="1"/>
</dbReference>
<evidence type="ECO:0000256" key="5">
    <source>
        <dbReference type="ARBA" id="ARBA00023315"/>
    </source>
</evidence>
<dbReference type="InterPro" id="IPR037157">
    <property type="entry name" value="Acetyltransf_C_sf"/>
</dbReference>
<dbReference type="NCBIfam" id="NF003657">
    <property type="entry name" value="PRK05289.1"/>
    <property type="match status" value="1"/>
</dbReference>
<sequence length="274" mass="29181">MALMISEMVHATAIIDPEAVLAADVQVGPYAIIEGAVHIGPGCVVEAHACLCGPLVMGRNNVVGHGAVLGKGPQHRGYRDEPTGVRIGDHNVFREFVTIHRGTAQGAGETVVGDHNLFMCSSHLGHDVRVGDHCTVVNNALVAGHVTLNDACILSGNTAVQQRVRVGRLAMLGGMGSSSKDIPPFILQQGYNCVTGLNLVGLRRAGVSNQTINALRQAFRILYREGRTISAALDRIAADFGETAEVAEFLDFIRNSKIGINPARSSDRENYDIN</sequence>
<dbReference type="CDD" id="cd03351">
    <property type="entry name" value="LbH_UDP-GlcNAc_AT"/>
    <property type="match status" value="1"/>
</dbReference>
<keyword evidence="1" id="KW-0444">Lipid biosynthesis</keyword>
<dbReference type="PIRSF" id="PIRSF000456">
    <property type="entry name" value="UDP-GlcNAc_acltr"/>
    <property type="match status" value="1"/>
</dbReference>
<dbReference type="Gene3D" id="2.160.10.10">
    <property type="entry name" value="Hexapeptide repeat proteins"/>
    <property type="match status" value="1"/>
</dbReference>
<dbReference type="EC" id="2.3.1.129" evidence="7"/>